<proteinExistence type="predicted"/>
<comment type="caution">
    <text evidence="1">The sequence shown here is derived from an EMBL/GenBank/DDBJ whole genome shotgun (WGS) entry which is preliminary data.</text>
</comment>
<name>A0A847SUB6_9BACT</name>
<keyword evidence="2" id="KW-1185">Reference proteome</keyword>
<protein>
    <submittedName>
        <fullName evidence="1">Uncharacterized protein</fullName>
    </submittedName>
</protein>
<evidence type="ECO:0000313" key="1">
    <source>
        <dbReference type="EMBL" id="NLR82897.1"/>
    </source>
</evidence>
<sequence>MNPTVTAIENTYPELPVKADEISAFRYVQPLQTFILSLKDKERIIRFEPDDIQSFIDWLNVHYIREYKA</sequence>
<gene>
    <name evidence="1" type="ORF">HGH91_30055</name>
</gene>
<accession>A0A847SUB6</accession>
<dbReference type="AlphaFoldDB" id="A0A847SUB6"/>
<reference evidence="1 2" key="1">
    <citation type="submission" date="2020-04" db="EMBL/GenBank/DDBJ databases">
        <authorList>
            <person name="Yin C."/>
        </authorList>
    </citation>
    <scope>NUCLEOTIDE SEQUENCE [LARGE SCALE GENOMIC DNA]</scope>
    <source>
        <strain evidence="1 2">Ak56</strain>
    </source>
</reference>
<organism evidence="1 2">
    <name type="scientific">Chitinophaga eiseniae</name>
    <dbReference type="NCBI Taxonomy" id="634771"/>
    <lineage>
        <taxon>Bacteria</taxon>
        <taxon>Pseudomonadati</taxon>
        <taxon>Bacteroidota</taxon>
        <taxon>Chitinophagia</taxon>
        <taxon>Chitinophagales</taxon>
        <taxon>Chitinophagaceae</taxon>
        <taxon>Chitinophaga</taxon>
    </lineage>
</organism>
<evidence type="ECO:0000313" key="2">
    <source>
        <dbReference type="Proteomes" id="UP000552864"/>
    </source>
</evidence>
<dbReference type="RefSeq" id="WP_168742943.1">
    <property type="nucleotide sequence ID" value="NZ_JABAHZ010000014.1"/>
</dbReference>
<dbReference type="EMBL" id="JABAHZ010000014">
    <property type="protein sequence ID" value="NLR82897.1"/>
    <property type="molecule type" value="Genomic_DNA"/>
</dbReference>
<dbReference type="Proteomes" id="UP000552864">
    <property type="component" value="Unassembled WGS sequence"/>
</dbReference>